<comment type="caution">
    <text evidence="1">The sequence shown here is derived from an EMBL/GenBank/DDBJ whole genome shotgun (WGS) entry which is preliminary data.</text>
</comment>
<dbReference type="Proteomes" id="UP001162044">
    <property type="component" value="Unassembled WGS sequence"/>
</dbReference>
<proteinExistence type="predicted"/>
<reference evidence="1" key="1">
    <citation type="submission" date="2023-04" db="EMBL/GenBank/DDBJ databases">
        <authorList>
            <person name="Li W."/>
        </authorList>
    </citation>
    <scope>NUCLEOTIDE SEQUENCE</scope>
    <source>
        <strain evidence="1">QITACRE101</strain>
    </source>
</reference>
<name>A0AB35L8H3_PRORE</name>
<dbReference type="AlphaFoldDB" id="A0AB35L8H3"/>
<evidence type="ECO:0000313" key="1">
    <source>
        <dbReference type="EMBL" id="MDH2305037.1"/>
    </source>
</evidence>
<dbReference type="EMBL" id="JARVQW010000002">
    <property type="protein sequence ID" value="MDH2305037.1"/>
    <property type="molecule type" value="Genomic_DNA"/>
</dbReference>
<protein>
    <submittedName>
        <fullName evidence="1">Uncharacterized protein</fullName>
    </submittedName>
</protein>
<accession>A0AB35L8H3</accession>
<sequence length="67" mass="7516">MKSKKNIVYFGNVRISKQSDKPLNMMADSCIVEGFDHLDGKGYSLQKKVAIAILESLIEEVKLSNEI</sequence>
<evidence type="ECO:0000313" key="2">
    <source>
        <dbReference type="Proteomes" id="UP001162044"/>
    </source>
</evidence>
<gene>
    <name evidence="1" type="ORF">QDQ51_06330</name>
</gene>
<reference evidence="1" key="2">
    <citation type="submission" date="2023-10" db="EMBL/GenBank/DDBJ databases">
        <title>Analysis of Resistance Genes of Carbapenem-resistant Providencia rettgeri.</title>
        <authorList>
            <person name="Liu M."/>
        </authorList>
    </citation>
    <scope>NUCLEOTIDE SEQUENCE</scope>
    <source>
        <strain evidence="1">QITACRE101</strain>
    </source>
</reference>
<dbReference type="RefSeq" id="WP_172767115.1">
    <property type="nucleotide sequence ID" value="NZ_CP053896.1"/>
</dbReference>
<organism evidence="1 2">
    <name type="scientific">Providencia rettgeri</name>
    <dbReference type="NCBI Taxonomy" id="587"/>
    <lineage>
        <taxon>Bacteria</taxon>
        <taxon>Pseudomonadati</taxon>
        <taxon>Pseudomonadota</taxon>
        <taxon>Gammaproteobacteria</taxon>
        <taxon>Enterobacterales</taxon>
        <taxon>Morganellaceae</taxon>
        <taxon>Providencia</taxon>
    </lineage>
</organism>